<gene>
    <name evidence="2" type="ORF">CBR_g17049</name>
</gene>
<dbReference type="Gramene" id="GBG73708">
    <property type="protein sequence ID" value="GBG73708"/>
    <property type="gene ID" value="CBR_g17049"/>
</dbReference>
<dbReference type="STRING" id="69332.A0A388KUN1"/>
<protein>
    <submittedName>
        <fullName evidence="2">Uncharacterized protein</fullName>
    </submittedName>
</protein>
<proteinExistence type="predicted"/>
<comment type="caution">
    <text evidence="2">The sequence shown here is derived from an EMBL/GenBank/DDBJ whole genome shotgun (WGS) entry which is preliminary data.</text>
</comment>
<evidence type="ECO:0000313" key="3">
    <source>
        <dbReference type="Proteomes" id="UP000265515"/>
    </source>
</evidence>
<dbReference type="AlphaFoldDB" id="A0A388KUN1"/>
<reference evidence="2 3" key="1">
    <citation type="journal article" date="2018" name="Cell">
        <title>The Chara Genome: Secondary Complexity and Implications for Plant Terrestrialization.</title>
        <authorList>
            <person name="Nishiyama T."/>
            <person name="Sakayama H."/>
            <person name="Vries J.D."/>
            <person name="Buschmann H."/>
            <person name="Saint-Marcoux D."/>
            <person name="Ullrich K.K."/>
            <person name="Haas F.B."/>
            <person name="Vanderstraeten L."/>
            <person name="Becker D."/>
            <person name="Lang D."/>
            <person name="Vosolsobe S."/>
            <person name="Rombauts S."/>
            <person name="Wilhelmsson P.K.I."/>
            <person name="Janitza P."/>
            <person name="Kern R."/>
            <person name="Heyl A."/>
            <person name="Rumpler F."/>
            <person name="Villalobos L.I.A.C."/>
            <person name="Clay J.M."/>
            <person name="Skokan R."/>
            <person name="Toyoda A."/>
            <person name="Suzuki Y."/>
            <person name="Kagoshima H."/>
            <person name="Schijlen E."/>
            <person name="Tajeshwar N."/>
            <person name="Catarino B."/>
            <person name="Hetherington A.J."/>
            <person name="Saltykova A."/>
            <person name="Bonnot C."/>
            <person name="Breuninger H."/>
            <person name="Symeonidi A."/>
            <person name="Radhakrishnan G.V."/>
            <person name="Van Nieuwerburgh F."/>
            <person name="Deforce D."/>
            <person name="Chang C."/>
            <person name="Karol K.G."/>
            <person name="Hedrich R."/>
            <person name="Ulvskov P."/>
            <person name="Glockner G."/>
            <person name="Delwiche C.F."/>
            <person name="Petrasek J."/>
            <person name="Van de Peer Y."/>
            <person name="Friml J."/>
            <person name="Beilby M."/>
            <person name="Dolan L."/>
            <person name="Kohara Y."/>
            <person name="Sugano S."/>
            <person name="Fujiyama A."/>
            <person name="Delaux P.-M."/>
            <person name="Quint M."/>
            <person name="TheiBen G."/>
            <person name="Hagemann M."/>
            <person name="Harholt J."/>
            <person name="Dunand C."/>
            <person name="Zachgo S."/>
            <person name="Langdale J."/>
            <person name="Maumus F."/>
            <person name="Straeten D.V.D."/>
            <person name="Gould S.B."/>
            <person name="Rensing S.A."/>
        </authorList>
    </citation>
    <scope>NUCLEOTIDE SEQUENCE [LARGE SCALE GENOMIC DNA]</scope>
    <source>
        <strain evidence="2 3">S276</strain>
    </source>
</reference>
<evidence type="ECO:0000313" key="2">
    <source>
        <dbReference type="EMBL" id="GBG73708.1"/>
    </source>
</evidence>
<organism evidence="2 3">
    <name type="scientific">Chara braunii</name>
    <name type="common">Braun's stonewort</name>
    <dbReference type="NCBI Taxonomy" id="69332"/>
    <lineage>
        <taxon>Eukaryota</taxon>
        <taxon>Viridiplantae</taxon>
        <taxon>Streptophyta</taxon>
        <taxon>Charophyceae</taxon>
        <taxon>Charales</taxon>
        <taxon>Characeae</taxon>
        <taxon>Chara</taxon>
    </lineage>
</organism>
<dbReference type="EMBL" id="BFEA01000188">
    <property type="protein sequence ID" value="GBG73708.1"/>
    <property type="molecule type" value="Genomic_DNA"/>
</dbReference>
<feature type="compositionally biased region" description="Basic and acidic residues" evidence="1">
    <location>
        <begin position="154"/>
        <end position="164"/>
    </location>
</feature>
<feature type="region of interest" description="Disordered" evidence="1">
    <location>
        <begin position="145"/>
        <end position="179"/>
    </location>
</feature>
<sequence>MPDNPTRADLDRSFLPEDRKWEEEGTSVALYRDGAHHVCFGLRRKETDVVGYRPTRVDDVDRSVGSGDRDGSVQVDFRYVCLGYAMYGDGRGTGVAVGGESERKGGEEGAGVAGGYGEAKAGAAAYLPLCSGSEILLEKRAELHPQNHQHLQKKRGEDQKERGLIKPTPESSSTAGKVDDEDGFIVKESKSPSRPLLPIIRPGVGVGTIPVDEFAGRFLRSASLIAARVVTNMSKVAGAVKAGVDEIFYPDHGRSK</sequence>
<evidence type="ECO:0000256" key="1">
    <source>
        <dbReference type="SAM" id="MobiDB-lite"/>
    </source>
</evidence>
<accession>A0A388KUN1</accession>
<dbReference type="PANTHER" id="PTHR34566">
    <property type="entry name" value="ALTERED INHERITANCE OF MITOCHONDRIA PROTEIN"/>
    <property type="match status" value="1"/>
</dbReference>
<keyword evidence="3" id="KW-1185">Reference proteome</keyword>
<name>A0A388KUN1_CHABU</name>
<dbReference type="Proteomes" id="UP000265515">
    <property type="component" value="Unassembled WGS sequence"/>
</dbReference>
<dbReference type="PANTHER" id="PTHR34566:SF2">
    <property type="entry name" value="ALTERED INHERITANCE OF MITOCHONDRIA PROTEIN"/>
    <property type="match status" value="1"/>
</dbReference>